<proteinExistence type="predicted"/>
<evidence type="ECO:0000313" key="3">
    <source>
        <dbReference type="Proteomes" id="UP001501727"/>
    </source>
</evidence>
<feature type="signal peptide" evidence="1">
    <location>
        <begin position="1"/>
        <end position="24"/>
    </location>
</feature>
<dbReference type="EMBL" id="BAAAZU010000031">
    <property type="protein sequence ID" value="GAA3933418.1"/>
    <property type="molecule type" value="Genomic_DNA"/>
</dbReference>
<comment type="caution">
    <text evidence="2">The sequence shown here is derived from an EMBL/GenBank/DDBJ whole genome shotgun (WGS) entry which is preliminary data.</text>
</comment>
<feature type="chain" id="PRO_5046180825" evidence="1">
    <location>
        <begin position="25"/>
        <end position="289"/>
    </location>
</feature>
<keyword evidence="1" id="KW-0732">Signal</keyword>
<dbReference type="Proteomes" id="UP001501727">
    <property type="component" value="Unassembled WGS sequence"/>
</dbReference>
<reference evidence="3" key="1">
    <citation type="journal article" date="2019" name="Int. J. Syst. Evol. Microbiol.">
        <title>The Global Catalogue of Microorganisms (GCM) 10K type strain sequencing project: providing services to taxonomists for standard genome sequencing and annotation.</title>
        <authorList>
            <consortium name="The Broad Institute Genomics Platform"/>
            <consortium name="The Broad Institute Genome Sequencing Center for Infectious Disease"/>
            <person name="Wu L."/>
            <person name="Ma J."/>
        </authorList>
    </citation>
    <scope>NUCLEOTIDE SEQUENCE [LARGE SCALE GENOMIC DNA]</scope>
    <source>
        <strain evidence="3">JCM 16916</strain>
    </source>
</reference>
<evidence type="ECO:0000256" key="1">
    <source>
        <dbReference type="SAM" id="SignalP"/>
    </source>
</evidence>
<accession>A0ABP7MZF0</accession>
<evidence type="ECO:0000313" key="2">
    <source>
        <dbReference type="EMBL" id="GAA3933418.1"/>
    </source>
</evidence>
<keyword evidence="3" id="KW-1185">Reference proteome</keyword>
<name>A0ABP7MZF0_9GAMM</name>
<protein>
    <submittedName>
        <fullName evidence="2">Uncharacterized protein</fullName>
    </submittedName>
</protein>
<organism evidence="2 3">
    <name type="scientific">Luteimonas lutimaris</name>
    <dbReference type="NCBI Taxonomy" id="698645"/>
    <lineage>
        <taxon>Bacteria</taxon>
        <taxon>Pseudomonadati</taxon>
        <taxon>Pseudomonadota</taxon>
        <taxon>Gammaproteobacteria</taxon>
        <taxon>Lysobacterales</taxon>
        <taxon>Lysobacteraceae</taxon>
        <taxon>Luteimonas</taxon>
    </lineage>
</organism>
<sequence>MRKHLVQLSVATLLALGAATGAHAQSKAKADPANTAVLPIIYKDAGNEIGGYLLLEPADGQQAGARWRFGGKNELDAAFGLEAGDSLALLCSRKGAMGSALSSLVNNCMLGSISDGDDSHHASATAAFSRPGGSVGVTAGSGRANLPNWLTPNGNQRSDVNINDLTVFAQKNIGSEGVVSIAGTMARAQLVASGEIPSGIADNWDSKTLSVGGAYGNFGASIIGQVVSTPGQQQWEGLGIGLTWRTPWSGQLTVGADNLVTRGKNPFSPSVDGKQDEGAIPYVRYEQDL</sequence>
<gene>
    <name evidence="2" type="ORF">GCM10022229_29120</name>
</gene>